<evidence type="ECO:0000259" key="1">
    <source>
        <dbReference type="Pfam" id="PF07883"/>
    </source>
</evidence>
<organism evidence="2 3">
    <name type="scientific">Parahaliea mediterranea</name>
    <dbReference type="NCBI Taxonomy" id="651086"/>
    <lineage>
        <taxon>Bacteria</taxon>
        <taxon>Pseudomonadati</taxon>
        <taxon>Pseudomonadota</taxon>
        <taxon>Gammaproteobacteria</taxon>
        <taxon>Cellvibrionales</taxon>
        <taxon>Halieaceae</taxon>
        <taxon>Parahaliea</taxon>
    </lineage>
</organism>
<keyword evidence="3" id="KW-1185">Reference proteome</keyword>
<dbReference type="InterPro" id="IPR014710">
    <property type="entry name" value="RmlC-like_jellyroll"/>
</dbReference>
<name>A0A939DDE8_9GAMM</name>
<evidence type="ECO:0000313" key="3">
    <source>
        <dbReference type="Proteomes" id="UP000664303"/>
    </source>
</evidence>
<dbReference type="Gene3D" id="2.60.120.10">
    <property type="entry name" value="Jelly Rolls"/>
    <property type="match status" value="1"/>
</dbReference>
<proteinExistence type="predicted"/>
<evidence type="ECO:0000313" key="2">
    <source>
        <dbReference type="EMBL" id="MBN7796193.1"/>
    </source>
</evidence>
<sequence length="134" mass="15152">MPAKQGNIAREFVVFTPGMDAVPERNRPTLYQELDRDYDNFAGHVLVSQYTFSENWPTWEIHPKGDELVTLIAGRATMVLDSPEGERCVVLAEPGDYVVVPRNTWHTARVEEPCTLQFFTPGQGTENREAGTNR</sequence>
<accession>A0A939DDE8</accession>
<dbReference type="RefSeq" id="WP_206559636.1">
    <property type="nucleotide sequence ID" value="NZ_JAFKCZ010000004.1"/>
</dbReference>
<dbReference type="AlphaFoldDB" id="A0A939DDE8"/>
<feature type="domain" description="Cupin type-2" evidence="1">
    <location>
        <begin position="58"/>
        <end position="114"/>
    </location>
</feature>
<comment type="caution">
    <text evidence="2">The sequence shown here is derived from an EMBL/GenBank/DDBJ whole genome shotgun (WGS) entry which is preliminary data.</text>
</comment>
<dbReference type="EMBL" id="JAFKCZ010000004">
    <property type="protein sequence ID" value="MBN7796193.1"/>
    <property type="molecule type" value="Genomic_DNA"/>
</dbReference>
<reference evidence="2" key="1">
    <citation type="submission" date="2021-02" db="EMBL/GenBank/DDBJ databases">
        <title>PHA producing bacteria isolated from coastal sediment in Guangdong, Shenzhen.</title>
        <authorList>
            <person name="Zheng W."/>
            <person name="Yu S."/>
            <person name="Huang Y."/>
        </authorList>
    </citation>
    <scope>NUCLEOTIDE SEQUENCE</scope>
    <source>
        <strain evidence="2">TN14-10</strain>
    </source>
</reference>
<dbReference type="InterPro" id="IPR013096">
    <property type="entry name" value="Cupin_2"/>
</dbReference>
<protein>
    <submittedName>
        <fullName evidence="2">Cupin domain-containing protein</fullName>
    </submittedName>
</protein>
<dbReference type="SUPFAM" id="SSF51182">
    <property type="entry name" value="RmlC-like cupins"/>
    <property type="match status" value="1"/>
</dbReference>
<dbReference type="Pfam" id="PF07883">
    <property type="entry name" value="Cupin_2"/>
    <property type="match status" value="1"/>
</dbReference>
<gene>
    <name evidence="2" type="ORF">JYP50_06315</name>
</gene>
<dbReference type="InterPro" id="IPR011051">
    <property type="entry name" value="RmlC_Cupin_sf"/>
</dbReference>
<dbReference type="Proteomes" id="UP000664303">
    <property type="component" value="Unassembled WGS sequence"/>
</dbReference>